<dbReference type="Gene3D" id="3.30.450.20">
    <property type="entry name" value="PAS domain"/>
    <property type="match status" value="2"/>
</dbReference>
<dbReference type="Pfam" id="PF08447">
    <property type="entry name" value="PAS_3"/>
    <property type="match status" value="1"/>
</dbReference>
<sequence length="579" mass="64626">MIFGIVLASTLLQFAAGLFALRLVASSGRSLAWALLSSGIFIMAFRRTHTLFQLFQGDPGPPFSYEVLGLAISVLVFAGIALIDPLLRELRTSAQKLAESEERYRTVASFTHDWEYWLSPNGHYRYISPACERITGYTPDDFTAEPLLLHRIIHPDDRERVLAKLSSLAALGEPLHFDFRLIRKDGTARWVAHASIPVTSPEGAMLGIRASVRDIDQRKRLEAEIRENRALYRGLVENSRTLVLLFDASGKATYANAYALRRLGYGEEELREKTVRDILLHSAAQLPEDGEKKIEAFLNSGQRLELEIETRRPDGTTFWGEWAGSFIGNVERKIGQYICVGIDVSRRKALDKLKEEVTRIVRHDLKSPLSGIIGIPRVLRRDDNLTPRQQDLLQSVEEAGTVMLDLINQSLALYKLETGTYEFDMREVDIAKLVREVLRHLQIGREKAVPVHFNLNGTPADEEACAMIRAEYPLLFSLLCNLMKNALEANEGHPVSIDVDVEETNGCVIRIANAGVVPESIRERFFDKYVTAGKPGGTGLGTYSARLITRRHGGDISMHSAPGQGTTVTVTLPAPEEEP</sequence>
<keyword evidence="5" id="KW-0418">Kinase</keyword>
<dbReference type="Pfam" id="PF02518">
    <property type="entry name" value="HATPase_c"/>
    <property type="match status" value="1"/>
</dbReference>
<feature type="domain" description="Histidine kinase" evidence="8">
    <location>
        <begin position="360"/>
        <end position="576"/>
    </location>
</feature>
<dbReference type="PANTHER" id="PTHR43304:SF1">
    <property type="entry name" value="PAC DOMAIN-CONTAINING PROTEIN"/>
    <property type="match status" value="1"/>
</dbReference>
<dbReference type="SMART" id="SM00091">
    <property type="entry name" value="PAS"/>
    <property type="match status" value="2"/>
</dbReference>
<dbReference type="InterPro" id="IPR036890">
    <property type="entry name" value="HATPase_C_sf"/>
</dbReference>
<evidence type="ECO:0000256" key="5">
    <source>
        <dbReference type="ARBA" id="ARBA00022777"/>
    </source>
</evidence>
<accession>A0A6I6JEF7</accession>
<evidence type="ECO:0000259" key="9">
    <source>
        <dbReference type="PROSITE" id="PS50112"/>
    </source>
</evidence>
<dbReference type="GO" id="GO:0000155">
    <property type="term" value="F:phosphorelay sensor kinase activity"/>
    <property type="evidence" value="ECO:0007669"/>
    <property type="project" value="InterPro"/>
</dbReference>
<evidence type="ECO:0000256" key="3">
    <source>
        <dbReference type="ARBA" id="ARBA00022553"/>
    </source>
</evidence>
<dbReference type="RefSeq" id="WP_158946225.1">
    <property type="nucleotide sequence ID" value="NZ_CP046400.1"/>
</dbReference>
<dbReference type="CDD" id="cd00075">
    <property type="entry name" value="HATPase"/>
    <property type="match status" value="1"/>
</dbReference>
<dbReference type="InterPro" id="IPR036097">
    <property type="entry name" value="HisK_dim/P_sf"/>
</dbReference>
<dbReference type="PROSITE" id="PS50112">
    <property type="entry name" value="PAS"/>
    <property type="match status" value="2"/>
</dbReference>
<keyword evidence="7" id="KW-0812">Transmembrane</keyword>
<dbReference type="Gene3D" id="1.10.287.130">
    <property type="match status" value="1"/>
</dbReference>
<dbReference type="InterPro" id="IPR000014">
    <property type="entry name" value="PAS"/>
</dbReference>
<dbReference type="SMART" id="SM00387">
    <property type="entry name" value="HATPase_c"/>
    <property type="match status" value="1"/>
</dbReference>
<dbReference type="CDD" id="cd00130">
    <property type="entry name" value="PAS"/>
    <property type="match status" value="2"/>
</dbReference>
<dbReference type="InterPro" id="IPR003661">
    <property type="entry name" value="HisK_dim/P_dom"/>
</dbReference>
<dbReference type="KEGG" id="psel:GM415_02300"/>
<keyword evidence="7" id="KW-0472">Membrane</keyword>
<dbReference type="AlphaFoldDB" id="A0A6I6JEF7"/>
<keyword evidence="4" id="KW-0808">Transferase</keyword>
<name>A0A6I6JEF7_9BACT</name>
<protein>
    <recommendedName>
        <fullName evidence="2">histidine kinase</fullName>
        <ecNumber evidence="2">2.7.13.3</ecNumber>
    </recommendedName>
</protein>
<dbReference type="PRINTS" id="PR00344">
    <property type="entry name" value="BCTRLSENSOR"/>
</dbReference>
<evidence type="ECO:0000259" key="10">
    <source>
        <dbReference type="PROSITE" id="PS50113"/>
    </source>
</evidence>
<evidence type="ECO:0000256" key="7">
    <source>
        <dbReference type="SAM" id="Phobius"/>
    </source>
</evidence>
<dbReference type="InterPro" id="IPR035965">
    <property type="entry name" value="PAS-like_dom_sf"/>
</dbReference>
<dbReference type="InterPro" id="IPR013655">
    <property type="entry name" value="PAS_fold_3"/>
</dbReference>
<dbReference type="CDD" id="cd00082">
    <property type="entry name" value="HisKA"/>
    <property type="match status" value="1"/>
</dbReference>
<gene>
    <name evidence="11" type="ORF">GM415_02300</name>
</gene>
<dbReference type="SMART" id="SM00086">
    <property type="entry name" value="PAC"/>
    <property type="match status" value="2"/>
</dbReference>
<feature type="domain" description="PAS" evidence="9">
    <location>
        <begin position="100"/>
        <end position="172"/>
    </location>
</feature>
<dbReference type="Pfam" id="PF00512">
    <property type="entry name" value="HisKA"/>
    <property type="match status" value="1"/>
</dbReference>
<evidence type="ECO:0000256" key="4">
    <source>
        <dbReference type="ARBA" id="ARBA00022679"/>
    </source>
</evidence>
<dbReference type="PROSITE" id="PS50109">
    <property type="entry name" value="HIS_KIN"/>
    <property type="match status" value="1"/>
</dbReference>
<feature type="transmembrane region" description="Helical" evidence="7">
    <location>
        <begin position="67"/>
        <end position="87"/>
    </location>
</feature>
<dbReference type="InterPro" id="IPR052162">
    <property type="entry name" value="Sensor_kinase/Photoreceptor"/>
</dbReference>
<feature type="domain" description="PAC" evidence="10">
    <location>
        <begin position="304"/>
        <end position="356"/>
    </location>
</feature>
<feature type="domain" description="PAC" evidence="10">
    <location>
        <begin position="175"/>
        <end position="227"/>
    </location>
</feature>
<dbReference type="PROSITE" id="PS50113">
    <property type="entry name" value="PAC"/>
    <property type="match status" value="2"/>
</dbReference>
<evidence type="ECO:0000256" key="1">
    <source>
        <dbReference type="ARBA" id="ARBA00000085"/>
    </source>
</evidence>
<dbReference type="NCBIfam" id="TIGR00229">
    <property type="entry name" value="sensory_box"/>
    <property type="match status" value="2"/>
</dbReference>
<dbReference type="SUPFAM" id="SSF47384">
    <property type="entry name" value="Homodimeric domain of signal transducing histidine kinase"/>
    <property type="match status" value="1"/>
</dbReference>
<dbReference type="InterPro" id="IPR005467">
    <property type="entry name" value="His_kinase_dom"/>
</dbReference>
<keyword evidence="3" id="KW-0597">Phosphoprotein</keyword>
<dbReference type="Gene3D" id="3.30.565.10">
    <property type="entry name" value="Histidine kinase-like ATPase, C-terminal domain"/>
    <property type="match status" value="1"/>
</dbReference>
<dbReference type="InterPro" id="IPR000700">
    <property type="entry name" value="PAS-assoc_C"/>
</dbReference>
<evidence type="ECO:0000313" key="12">
    <source>
        <dbReference type="Proteomes" id="UP000428328"/>
    </source>
</evidence>
<reference evidence="11 12" key="1">
    <citation type="submission" date="2019-11" db="EMBL/GenBank/DDBJ databases">
        <authorList>
            <person name="Zheng R.K."/>
            <person name="Sun C.M."/>
        </authorList>
    </citation>
    <scope>NUCLEOTIDE SEQUENCE [LARGE SCALE GENOMIC DNA]</scope>
    <source>
        <strain evidence="11 12">SRB007</strain>
    </source>
</reference>
<evidence type="ECO:0000259" key="8">
    <source>
        <dbReference type="PROSITE" id="PS50109"/>
    </source>
</evidence>
<dbReference type="SMART" id="SM00388">
    <property type="entry name" value="HisKA"/>
    <property type="match status" value="1"/>
</dbReference>
<feature type="transmembrane region" description="Helical" evidence="7">
    <location>
        <begin position="30"/>
        <end position="46"/>
    </location>
</feature>
<proteinExistence type="predicted"/>
<dbReference type="InterPro" id="IPR003594">
    <property type="entry name" value="HATPase_dom"/>
</dbReference>
<comment type="catalytic activity">
    <reaction evidence="1">
        <text>ATP + protein L-histidine = ADP + protein N-phospho-L-histidine.</text>
        <dbReference type="EC" id="2.7.13.3"/>
    </reaction>
</comment>
<keyword evidence="7" id="KW-1133">Transmembrane helix</keyword>
<dbReference type="EC" id="2.7.13.3" evidence="2"/>
<feature type="domain" description="PAS" evidence="9">
    <location>
        <begin position="228"/>
        <end position="279"/>
    </location>
</feature>
<dbReference type="EMBL" id="CP046400">
    <property type="protein sequence ID" value="QGY39013.1"/>
    <property type="molecule type" value="Genomic_DNA"/>
</dbReference>
<dbReference type="InterPro" id="IPR004358">
    <property type="entry name" value="Sig_transdc_His_kin-like_C"/>
</dbReference>
<keyword evidence="12" id="KW-1185">Reference proteome</keyword>
<evidence type="ECO:0000313" key="11">
    <source>
        <dbReference type="EMBL" id="QGY39013.1"/>
    </source>
</evidence>
<dbReference type="SUPFAM" id="SSF55874">
    <property type="entry name" value="ATPase domain of HSP90 chaperone/DNA topoisomerase II/histidine kinase"/>
    <property type="match status" value="1"/>
</dbReference>
<feature type="region of interest" description="Disordered" evidence="6">
    <location>
        <begin position="556"/>
        <end position="579"/>
    </location>
</feature>
<dbReference type="InterPro" id="IPR001610">
    <property type="entry name" value="PAC"/>
</dbReference>
<dbReference type="SUPFAM" id="SSF55785">
    <property type="entry name" value="PYP-like sensor domain (PAS domain)"/>
    <property type="match status" value="2"/>
</dbReference>
<evidence type="ECO:0000256" key="2">
    <source>
        <dbReference type="ARBA" id="ARBA00012438"/>
    </source>
</evidence>
<organism evidence="11 12">
    <name type="scientific">Pseudodesulfovibrio cashew</name>
    <dbReference type="NCBI Taxonomy" id="2678688"/>
    <lineage>
        <taxon>Bacteria</taxon>
        <taxon>Pseudomonadati</taxon>
        <taxon>Thermodesulfobacteriota</taxon>
        <taxon>Desulfovibrionia</taxon>
        <taxon>Desulfovibrionales</taxon>
        <taxon>Desulfovibrionaceae</taxon>
    </lineage>
</organism>
<evidence type="ECO:0000256" key="6">
    <source>
        <dbReference type="SAM" id="MobiDB-lite"/>
    </source>
</evidence>
<dbReference type="PANTHER" id="PTHR43304">
    <property type="entry name" value="PHYTOCHROME-LIKE PROTEIN CPH1"/>
    <property type="match status" value="1"/>
</dbReference>
<dbReference type="Pfam" id="PF13426">
    <property type="entry name" value="PAS_9"/>
    <property type="match status" value="1"/>
</dbReference>
<dbReference type="Proteomes" id="UP000428328">
    <property type="component" value="Chromosome"/>
</dbReference>